<dbReference type="AlphaFoldDB" id="A0A1D8NFJ0"/>
<dbReference type="Gene3D" id="1.20.144.10">
    <property type="entry name" value="Phosphatidic acid phosphatase type 2/haloperoxidase"/>
    <property type="match status" value="1"/>
</dbReference>
<evidence type="ECO:0000256" key="3">
    <source>
        <dbReference type="ARBA" id="ARBA00022801"/>
    </source>
</evidence>
<dbReference type="OMA" id="LTVYQHE"/>
<organism evidence="8">
    <name type="scientific">Yarrowia lipolytica</name>
    <name type="common">Candida lipolytica</name>
    <dbReference type="NCBI Taxonomy" id="4952"/>
    <lineage>
        <taxon>Eukaryota</taxon>
        <taxon>Fungi</taxon>
        <taxon>Dikarya</taxon>
        <taxon>Ascomycota</taxon>
        <taxon>Saccharomycotina</taxon>
        <taxon>Dipodascomycetes</taxon>
        <taxon>Dipodascales</taxon>
        <taxon>Dipodascales incertae sedis</taxon>
        <taxon>Yarrowia</taxon>
    </lineage>
</organism>
<dbReference type="CDD" id="cd03382">
    <property type="entry name" value="PAP2_dolichyldiphosphatase"/>
    <property type="match status" value="1"/>
</dbReference>
<dbReference type="SUPFAM" id="SSF48317">
    <property type="entry name" value="Acid phosphatase/Vanadium-dependent haloperoxidase"/>
    <property type="match status" value="1"/>
</dbReference>
<dbReference type="InterPro" id="IPR000326">
    <property type="entry name" value="PAP2/HPO"/>
</dbReference>
<dbReference type="EMBL" id="CP017556">
    <property type="protein sequence ID" value="AOW04396.1"/>
    <property type="molecule type" value="Genomic_DNA"/>
</dbReference>
<feature type="transmembrane region" description="Helical" evidence="6">
    <location>
        <begin position="86"/>
        <end position="104"/>
    </location>
</feature>
<dbReference type="GO" id="GO:0006487">
    <property type="term" value="P:protein N-linked glycosylation"/>
    <property type="evidence" value="ECO:0007669"/>
    <property type="project" value="UniProtKB-UniRule"/>
</dbReference>
<dbReference type="SMART" id="SM00014">
    <property type="entry name" value="acidPPc"/>
    <property type="match status" value="1"/>
</dbReference>
<dbReference type="KEGG" id="yli:2911055"/>
<keyword evidence="4 6" id="KW-1133">Transmembrane helix</keyword>
<dbReference type="OrthoDB" id="302705at2759"/>
<keyword evidence="2 6" id="KW-0812">Transmembrane</keyword>
<dbReference type="GO" id="GO:0008610">
    <property type="term" value="P:lipid biosynthetic process"/>
    <property type="evidence" value="ECO:0007669"/>
    <property type="project" value="TreeGrafter"/>
</dbReference>
<evidence type="ECO:0000256" key="4">
    <source>
        <dbReference type="ARBA" id="ARBA00022989"/>
    </source>
</evidence>
<keyword evidence="3 6" id="KW-0378">Hydrolase</keyword>
<evidence type="ECO:0000256" key="2">
    <source>
        <dbReference type="ARBA" id="ARBA00022692"/>
    </source>
</evidence>
<evidence type="ECO:0000259" key="7">
    <source>
        <dbReference type="SMART" id="SM00014"/>
    </source>
</evidence>
<evidence type="ECO:0000256" key="1">
    <source>
        <dbReference type="ARBA" id="ARBA00004141"/>
    </source>
</evidence>
<dbReference type="EC" id="3.6.1.43" evidence="6"/>
<keyword evidence="5 6" id="KW-0472">Membrane</keyword>
<comment type="catalytic activity">
    <reaction evidence="6">
        <text>a di-trans,poly-cis-dolichyl diphosphate + H2O = a di-trans,poly-cis-dolichyl phosphate + phosphate + H(+)</text>
        <dbReference type="Rhea" id="RHEA:14385"/>
        <dbReference type="Rhea" id="RHEA-COMP:19498"/>
        <dbReference type="Rhea" id="RHEA-COMP:19506"/>
        <dbReference type="ChEBI" id="CHEBI:15377"/>
        <dbReference type="ChEBI" id="CHEBI:15378"/>
        <dbReference type="ChEBI" id="CHEBI:43474"/>
        <dbReference type="ChEBI" id="CHEBI:57497"/>
        <dbReference type="ChEBI" id="CHEBI:57683"/>
        <dbReference type="EC" id="3.6.1.43"/>
    </reaction>
</comment>
<reference evidence="8" key="1">
    <citation type="journal article" date="2016" name="PLoS ONE">
        <title>Sequence Assembly of Yarrowia lipolytica Strain W29/CLIB89 Shows Transposable Element Diversity.</title>
        <authorList>
            <person name="Magnan C."/>
            <person name="Yu J."/>
            <person name="Chang I."/>
            <person name="Jahn E."/>
            <person name="Kanomata Y."/>
            <person name="Wu J."/>
            <person name="Zeller M."/>
            <person name="Oakes M."/>
            <person name="Baldi P."/>
            <person name="Sandmeyer S."/>
        </authorList>
    </citation>
    <scope>NUCLEOTIDE SEQUENCE [LARGE SCALE GENOMIC DNA]</scope>
    <source>
        <strain evidence="8">CLIB89</strain>
    </source>
</reference>
<protein>
    <recommendedName>
        <fullName evidence="6">Dolichyldiphosphatase</fullName>
        <ecNumber evidence="6">3.6.1.43</ecNumber>
    </recommendedName>
</protein>
<evidence type="ECO:0000256" key="6">
    <source>
        <dbReference type="RuleBase" id="RU367078"/>
    </source>
</evidence>
<accession>A0A1D8NFJ0</accession>
<dbReference type="Pfam" id="PF01569">
    <property type="entry name" value="PAP2"/>
    <property type="match status" value="1"/>
</dbReference>
<dbReference type="GO" id="GO:0005789">
    <property type="term" value="C:endoplasmic reticulum membrane"/>
    <property type="evidence" value="ECO:0007669"/>
    <property type="project" value="UniProtKB-SubCell"/>
</dbReference>
<dbReference type="RefSeq" id="XP_503097.1">
    <property type="nucleotide sequence ID" value="XM_503097.3"/>
</dbReference>
<feature type="transmembrane region" description="Helical" evidence="6">
    <location>
        <begin position="144"/>
        <end position="165"/>
    </location>
</feature>
<dbReference type="PANTHER" id="PTHR11247:SF1">
    <property type="entry name" value="DOLICHYLDIPHOSPHATASE 1"/>
    <property type="match status" value="1"/>
</dbReference>
<comment type="function">
    <text evidence="6">Required for efficient N-glycosylation. Necessary for maintaining optimal levels of dolichol-linked oligosaccharides. Hydrolyzes dolichyl pyrophosphate at a very high rate and dolichyl monophosphate at a much lower rate. Does not act on phosphatidate.</text>
</comment>
<dbReference type="GeneID" id="2911055"/>
<dbReference type="eggNOG" id="KOG3146">
    <property type="taxonomic scope" value="Eukaryota"/>
</dbReference>
<dbReference type="UniPathway" id="UPA00378"/>
<dbReference type="GO" id="GO:0047874">
    <property type="term" value="F:dolichyldiphosphatase activity"/>
    <property type="evidence" value="ECO:0007669"/>
    <property type="project" value="UniProtKB-UniRule"/>
</dbReference>
<feature type="domain" description="Phosphatidic acid phosphatase type 2/haloperoxidase" evidence="7">
    <location>
        <begin position="49"/>
        <end position="159"/>
    </location>
</feature>
<evidence type="ECO:0000313" key="8">
    <source>
        <dbReference type="EMBL" id="AOW04396.1"/>
    </source>
</evidence>
<name>A0A1D8NFJ0_YARLL</name>
<evidence type="ECO:0000256" key="5">
    <source>
        <dbReference type="ARBA" id="ARBA00023136"/>
    </source>
</evidence>
<dbReference type="InterPro" id="IPR039667">
    <property type="entry name" value="Dolichyldiphosphatase_PAP2"/>
</dbReference>
<comment type="similarity">
    <text evidence="6">Belongs to the dolichyldiphosphatase family.</text>
</comment>
<comment type="pathway">
    <text evidence="6">Protein modification; protein glycosylation.</text>
</comment>
<dbReference type="PANTHER" id="PTHR11247">
    <property type="entry name" value="PALMITOYL-PROTEIN THIOESTERASE/DOLICHYLDIPHOSPHATASE 1"/>
    <property type="match status" value="1"/>
</dbReference>
<keyword evidence="6" id="KW-0256">Endoplasmic reticulum</keyword>
<gene>
    <name evidence="8" type="ORF">YALI1_D26639g</name>
</gene>
<dbReference type="VEuPathDB" id="FungiDB:YALI1_D26639g"/>
<feature type="transmembrane region" description="Helical" evidence="6">
    <location>
        <begin position="116"/>
        <end position="138"/>
    </location>
</feature>
<dbReference type="VEuPathDB" id="FungiDB:YALI0_D21032g"/>
<comment type="subcellular location">
    <subcellularLocation>
        <location evidence="6">Endoplasmic reticulum membrane</location>
        <topology evidence="6">Multi-pass membrane protein</topology>
    </subcellularLocation>
    <subcellularLocation>
        <location evidence="1">Membrane</location>
        <topology evidence="1">Multi-pass membrane protein</topology>
    </subcellularLocation>
</comment>
<dbReference type="Proteomes" id="UP000182444">
    <property type="component" value="Chromosome 1D"/>
</dbReference>
<feature type="transmembrane region" description="Helical" evidence="6">
    <location>
        <begin position="18"/>
        <end position="42"/>
    </location>
</feature>
<dbReference type="InterPro" id="IPR036938">
    <property type="entry name" value="PAP2/HPO_sf"/>
</dbReference>
<proteinExistence type="inferred from homology"/>
<sequence length="216" mass="24496">MAIRSLELFEVYYDDSDALAMVCAFASLIPQIILIVYATLIFSRREMETLMLLGGQVACEVANNILKRAIKQDRPRYGPGYGMPSAHAQFVAFLATYLCLWMFFRMRQLYSPVKRVARSVGLVAMTLVVSYSRVHLYYHTPAQVLAGVALGCVLGLAYFLFVSLIRDLGLVDLIVDLPILRAFYVKDTSGDSGSFVKDEFLRWRDKRMKARLIKVE</sequence>